<dbReference type="GO" id="GO:0005886">
    <property type="term" value="C:plasma membrane"/>
    <property type="evidence" value="ECO:0007669"/>
    <property type="project" value="UniProtKB-SubCell"/>
</dbReference>
<evidence type="ECO:0000256" key="3">
    <source>
        <dbReference type="ARBA" id="ARBA00022475"/>
    </source>
</evidence>
<feature type="transmembrane region" description="Helical" evidence="7">
    <location>
        <begin position="381"/>
        <end position="402"/>
    </location>
</feature>
<dbReference type="AlphaFoldDB" id="A0A2M8R760"/>
<organism evidence="9 10">
    <name type="scientific">Bradyrhizobium forestalis</name>
    <dbReference type="NCBI Taxonomy" id="1419263"/>
    <lineage>
        <taxon>Bacteria</taxon>
        <taxon>Pseudomonadati</taxon>
        <taxon>Pseudomonadota</taxon>
        <taxon>Alphaproteobacteria</taxon>
        <taxon>Hyphomicrobiales</taxon>
        <taxon>Nitrobacteraceae</taxon>
        <taxon>Bradyrhizobium</taxon>
    </lineage>
</organism>
<reference evidence="9 10" key="1">
    <citation type="submission" date="2017-11" db="EMBL/GenBank/DDBJ databases">
        <title>Bradyrhizobium forestalis sp. nov., an efficient nitrogen-fixing bacterium isolated from nodules of forest legume species in the Amazon.</title>
        <authorList>
            <person name="Costa E.M."/>
            <person name="Guimaraes A."/>
            <person name="Carvalho T.S."/>
            <person name="Rodrigues T.L."/>
            <person name="Ribeiro P.R.A."/>
            <person name="Lebbe L."/>
            <person name="Willems A."/>
            <person name="Moreira F.M.S."/>
        </authorList>
    </citation>
    <scope>NUCLEOTIDE SEQUENCE [LARGE SCALE GENOMIC DNA]</scope>
    <source>
        <strain evidence="9 10">INPA54B</strain>
    </source>
</reference>
<dbReference type="InterPro" id="IPR020846">
    <property type="entry name" value="MFS_dom"/>
</dbReference>
<feature type="transmembrane region" description="Helical" evidence="7">
    <location>
        <begin position="341"/>
        <end position="360"/>
    </location>
</feature>
<gene>
    <name evidence="9" type="ORF">CVM73_19660</name>
</gene>
<feature type="transmembrane region" description="Helical" evidence="7">
    <location>
        <begin position="56"/>
        <end position="78"/>
    </location>
</feature>
<evidence type="ECO:0000256" key="1">
    <source>
        <dbReference type="ARBA" id="ARBA00004651"/>
    </source>
</evidence>
<evidence type="ECO:0000256" key="2">
    <source>
        <dbReference type="ARBA" id="ARBA00022448"/>
    </source>
</evidence>
<comment type="subcellular location">
    <subcellularLocation>
        <location evidence="1">Cell membrane</location>
        <topology evidence="1">Multi-pass membrane protein</topology>
    </subcellularLocation>
</comment>
<evidence type="ECO:0000256" key="4">
    <source>
        <dbReference type="ARBA" id="ARBA00022692"/>
    </source>
</evidence>
<feature type="transmembrane region" description="Helical" evidence="7">
    <location>
        <begin position="155"/>
        <end position="177"/>
    </location>
</feature>
<feature type="transmembrane region" description="Helical" evidence="7">
    <location>
        <begin position="189"/>
        <end position="209"/>
    </location>
</feature>
<feature type="transmembrane region" description="Helical" evidence="7">
    <location>
        <begin position="313"/>
        <end position="335"/>
    </location>
</feature>
<dbReference type="FunFam" id="1.20.1250.20:FF:000001">
    <property type="entry name" value="Dicarboxylate MFS transporter"/>
    <property type="match status" value="1"/>
</dbReference>
<accession>A0A2M8R760</accession>
<keyword evidence="4 7" id="KW-0812">Transmembrane</keyword>
<dbReference type="SUPFAM" id="SSF103473">
    <property type="entry name" value="MFS general substrate transporter"/>
    <property type="match status" value="1"/>
</dbReference>
<keyword evidence="2" id="KW-0813">Transport</keyword>
<dbReference type="PROSITE" id="PS50850">
    <property type="entry name" value="MFS"/>
    <property type="match status" value="1"/>
</dbReference>
<dbReference type="Proteomes" id="UP000231194">
    <property type="component" value="Unassembled WGS sequence"/>
</dbReference>
<dbReference type="Pfam" id="PF00083">
    <property type="entry name" value="Sugar_tr"/>
    <property type="match status" value="1"/>
</dbReference>
<evidence type="ECO:0000313" key="10">
    <source>
        <dbReference type="Proteomes" id="UP000231194"/>
    </source>
</evidence>
<dbReference type="InterPro" id="IPR005829">
    <property type="entry name" value="Sugar_transporter_CS"/>
</dbReference>
<feature type="transmembrane region" description="Helical" evidence="7">
    <location>
        <begin position="245"/>
        <end position="268"/>
    </location>
</feature>
<dbReference type="PANTHER" id="PTHR43045">
    <property type="entry name" value="SHIKIMATE TRANSPORTER"/>
    <property type="match status" value="1"/>
</dbReference>
<comment type="caution">
    <text evidence="9">The sequence shown here is derived from an EMBL/GenBank/DDBJ whole genome shotgun (WGS) entry which is preliminary data.</text>
</comment>
<keyword evidence="10" id="KW-1185">Reference proteome</keyword>
<protein>
    <submittedName>
        <fullName evidence="9">MFS transporter</fullName>
    </submittedName>
</protein>
<keyword evidence="6 7" id="KW-0472">Membrane</keyword>
<feature type="transmembrane region" description="Helical" evidence="7">
    <location>
        <begin position="33"/>
        <end position="50"/>
    </location>
</feature>
<evidence type="ECO:0000256" key="5">
    <source>
        <dbReference type="ARBA" id="ARBA00022989"/>
    </source>
</evidence>
<name>A0A2M8R760_9BRAD</name>
<evidence type="ECO:0000313" key="9">
    <source>
        <dbReference type="EMBL" id="PJG53664.1"/>
    </source>
</evidence>
<dbReference type="GO" id="GO:0022857">
    <property type="term" value="F:transmembrane transporter activity"/>
    <property type="evidence" value="ECO:0007669"/>
    <property type="project" value="InterPro"/>
</dbReference>
<evidence type="ECO:0000256" key="6">
    <source>
        <dbReference type="ARBA" id="ARBA00023136"/>
    </source>
</evidence>
<keyword evidence="5 7" id="KW-1133">Transmembrane helix</keyword>
<feature type="transmembrane region" description="Helical" evidence="7">
    <location>
        <begin position="114"/>
        <end position="134"/>
    </location>
</feature>
<feature type="transmembrane region" description="Helical" evidence="7">
    <location>
        <begin position="90"/>
        <end position="108"/>
    </location>
</feature>
<evidence type="ECO:0000259" key="8">
    <source>
        <dbReference type="PROSITE" id="PS50850"/>
    </source>
</evidence>
<feature type="transmembrane region" description="Helical" evidence="7">
    <location>
        <begin position="280"/>
        <end position="301"/>
    </location>
</feature>
<dbReference type="OrthoDB" id="9783227at2"/>
<evidence type="ECO:0000256" key="7">
    <source>
        <dbReference type="SAM" id="Phobius"/>
    </source>
</evidence>
<proteinExistence type="predicted"/>
<dbReference type="InterPro" id="IPR011701">
    <property type="entry name" value="MFS"/>
</dbReference>
<dbReference type="Gene3D" id="1.20.1250.20">
    <property type="entry name" value="MFS general substrate transporter like domains"/>
    <property type="match status" value="1"/>
</dbReference>
<dbReference type="EMBL" id="PGVG01000015">
    <property type="protein sequence ID" value="PJG53664.1"/>
    <property type="molecule type" value="Genomic_DNA"/>
</dbReference>
<dbReference type="CDD" id="cd17369">
    <property type="entry name" value="MFS_ShiA_like"/>
    <property type="match status" value="1"/>
</dbReference>
<dbReference type="Pfam" id="PF07690">
    <property type="entry name" value="MFS_1"/>
    <property type="match status" value="1"/>
</dbReference>
<feature type="domain" description="Major facilitator superfamily (MFS) profile" evidence="8">
    <location>
        <begin position="18"/>
        <end position="434"/>
    </location>
</feature>
<sequence>MLMSEPRLDARAPGIWTVVLASSAGTIIEWYDFYLYGSLAVFFSTLFYPANDPTAAVLISVATFATGFVIRPFGAIVFGSLGDRLGRKHTFLLTLILMGISTTMVGFLPTYSSIGFVAPVALVLLRLVQGLAIGGEYGGAAVYVAEHAPENRRGFFTSFIQTTATVGFFVAILVVLACRLSLGEEAFRAWGWRIPFLLSAVLVLLSIYLRLKLSESPVFEQMRQAGKVSRAPVRESFGSGQGLRYALYALFGATAGLGCVWYTGQFYALYFLQSVLKVDFLTANICVAVALAIGTPLIVVSGALSDRIGRRPLIVTGLLLAAALYVPIYMGMAAATAVQNYVAVTALILAQLIFAALVYGPNAAFLVELFPARLRYTSLSLPYHIGTGIFGGFVPLISLSLVSYTGNIYSGLIYPIAVSVLTAIVNVFCLPKAAPAAASGEREAEPTAERQLA</sequence>
<dbReference type="PROSITE" id="PS00216">
    <property type="entry name" value="SUGAR_TRANSPORT_1"/>
    <property type="match status" value="1"/>
</dbReference>
<dbReference type="PANTHER" id="PTHR43045:SF7">
    <property type="entry name" value="MAJOR FACILITATOR SUPERFAMILY TRANSPORTER"/>
    <property type="match status" value="1"/>
</dbReference>
<dbReference type="InterPro" id="IPR005828">
    <property type="entry name" value="MFS_sugar_transport-like"/>
</dbReference>
<keyword evidence="3" id="KW-1003">Cell membrane</keyword>
<dbReference type="PROSITE" id="PS00217">
    <property type="entry name" value="SUGAR_TRANSPORT_2"/>
    <property type="match status" value="1"/>
</dbReference>
<dbReference type="InterPro" id="IPR036259">
    <property type="entry name" value="MFS_trans_sf"/>
</dbReference>
<feature type="transmembrane region" description="Helical" evidence="7">
    <location>
        <begin position="408"/>
        <end position="430"/>
    </location>
</feature>